<dbReference type="OrthoDB" id="616263at2759"/>
<accession>A0A4Y2VR99</accession>
<evidence type="ECO:0000313" key="2">
    <source>
        <dbReference type="Proteomes" id="UP000499080"/>
    </source>
</evidence>
<reference evidence="1 2" key="1">
    <citation type="journal article" date="2019" name="Sci. Rep.">
        <title>Orb-weaving spider Araneus ventricosus genome elucidates the spidroin gene catalogue.</title>
        <authorList>
            <person name="Kono N."/>
            <person name="Nakamura H."/>
            <person name="Ohtoshi R."/>
            <person name="Moran D.A.P."/>
            <person name="Shinohara A."/>
            <person name="Yoshida Y."/>
            <person name="Fujiwara M."/>
            <person name="Mori M."/>
            <person name="Tomita M."/>
            <person name="Arakawa K."/>
        </authorList>
    </citation>
    <scope>NUCLEOTIDE SEQUENCE [LARGE SCALE GENOMIC DNA]</scope>
</reference>
<comment type="caution">
    <text evidence="1">The sequence shown here is derived from an EMBL/GenBank/DDBJ whole genome shotgun (WGS) entry which is preliminary data.</text>
</comment>
<protein>
    <submittedName>
        <fullName evidence="1">Uncharacterized protein</fullName>
    </submittedName>
</protein>
<proteinExistence type="predicted"/>
<evidence type="ECO:0000313" key="1">
    <source>
        <dbReference type="EMBL" id="GBO27182.1"/>
    </source>
</evidence>
<dbReference type="Proteomes" id="UP000499080">
    <property type="component" value="Unassembled WGS sequence"/>
</dbReference>
<gene>
    <name evidence="1" type="ORF">AVEN_228992_1</name>
</gene>
<sequence length="49" mass="5611">MITSRWPNDYFLVPKLKEHLTGAMFSSESDVKTVVENWLNGHYVISAKA</sequence>
<dbReference type="EMBL" id="BGPR01050172">
    <property type="protein sequence ID" value="GBO27182.1"/>
    <property type="molecule type" value="Genomic_DNA"/>
</dbReference>
<feature type="non-terminal residue" evidence="1">
    <location>
        <position position="49"/>
    </location>
</feature>
<name>A0A4Y2VR99_ARAVE</name>
<organism evidence="1 2">
    <name type="scientific">Araneus ventricosus</name>
    <name type="common">Orbweaver spider</name>
    <name type="synonym">Epeira ventricosa</name>
    <dbReference type="NCBI Taxonomy" id="182803"/>
    <lineage>
        <taxon>Eukaryota</taxon>
        <taxon>Metazoa</taxon>
        <taxon>Ecdysozoa</taxon>
        <taxon>Arthropoda</taxon>
        <taxon>Chelicerata</taxon>
        <taxon>Arachnida</taxon>
        <taxon>Araneae</taxon>
        <taxon>Araneomorphae</taxon>
        <taxon>Entelegynae</taxon>
        <taxon>Araneoidea</taxon>
        <taxon>Araneidae</taxon>
        <taxon>Araneus</taxon>
    </lineage>
</organism>
<dbReference type="AlphaFoldDB" id="A0A4Y2VR99"/>
<keyword evidence="2" id="KW-1185">Reference proteome</keyword>